<proteinExistence type="inferred from homology"/>
<reference evidence="5" key="1">
    <citation type="journal article" date="2020" name="Nat. Commun.">
        <title>Genome assembly of wild tea tree DASZ reveals pedigree and selection history of tea varieties.</title>
        <authorList>
            <person name="Zhang W."/>
            <person name="Zhang Y."/>
            <person name="Qiu H."/>
            <person name="Guo Y."/>
            <person name="Wan H."/>
            <person name="Zhang X."/>
            <person name="Scossa F."/>
            <person name="Alseekh S."/>
            <person name="Zhang Q."/>
            <person name="Wang P."/>
            <person name="Xu L."/>
            <person name="Schmidt M.H."/>
            <person name="Jia X."/>
            <person name="Li D."/>
            <person name="Zhu A."/>
            <person name="Guo F."/>
            <person name="Chen W."/>
            <person name="Ni D."/>
            <person name="Usadel B."/>
            <person name="Fernie A.R."/>
            <person name="Wen W."/>
        </authorList>
    </citation>
    <scope>NUCLEOTIDE SEQUENCE [LARGE SCALE GENOMIC DNA]</scope>
    <source>
        <strain evidence="5">cv. G240</strain>
    </source>
</reference>
<dbReference type="InterPro" id="IPR003690">
    <property type="entry name" value="MTERF"/>
</dbReference>
<dbReference type="SMART" id="SM00733">
    <property type="entry name" value="Mterf"/>
    <property type="match status" value="5"/>
</dbReference>
<keyword evidence="2" id="KW-0805">Transcription regulation</keyword>
<comment type="caution">
    <text evidence="4">The sequence shown here is derived from an EMBL/GenBank/DDBJ whole genome shotgun (WGS) entry which is preliminary data.</text>
</comment>
<comment type="similarity">
    <text evidence="1">Belongs to the mTERF family.</text>
</comment>
<dbReference type="EMBL" id="JACBKZ010000005">
    <property type="protein sequence ID" value="KAF5950935.1"/>
    <property type="molecule type" value="Genomic_DNA"/>
</dbReference>
<keyword evidence="2" id="KW-0804">Transcription</keyword>
<evidence type="ECO:0000256" key="3">
    <source>
        <dbReference type="ARBA" id="ARBA00022946"/>
    </source>
</evidence>
<keyword evidence="3" id="KW-0809">Transit peptide</keyword>
<dbReference type="Pfam" id="PF02536">
    <property type="entry name" value="mTERF"/>
    <property type="match status" value="1"/>
</dbReference>
<dbReference type="InterPro" id="IPR038538">
    <property type="entry name" value="MTERF_sf"/>
</dbReference>
<dbReference type="Proteomes" id="UP000593564">
    <property type="component" value="Unassembled WGS sequence"/>
</dbReference>
<dbReference type="GO" id="GO:0003676">
    <property type="term" value="F:nucleic acid binding"/>
    <property type="evidence" value="ECO:0007669"/>
    <property type="project" value="InterPro"/>
</dbReference>
<name>A0A7J7HE60_CAMSI</name>
<dbReference type="FunFam" id="1.25.70.10:FF:000001">
    <property type="entry name" value="Mitochondrial transcription termination factor-like"/>
    <property type="match status" value="1"/>
</dbReference>
<dbReference type="GO" id="GO:0006353">
    <property type="term" value="P:DNA-templated transcription termination"/>
    <property type="evidence" value="ECO:0007669"/>
    <property type="project" value="UniProtKB-KW"/>
</dbReference>
<dbReference type="PANTHER" id="PTHR13068:SF166">
    <property type="entry name" value="TRANSCRIPTION TERMINATION FACTOR MTERF15, MITOCHONDRIAL-LIKE"/>
    <property type="match status" value="1"/>
</dbReference>
<organism evidence="4 5">
    <name type="scientific">Camellia sinensis</name>
    <name type="common">Tea plant</name>
    <name type="synonym">Thea sinensis</name>
    <dbReference type="NCBI Taxonomy" id="4442"/>
    <lineage>
        <taxon>Eukaryota</taxon>
        <taxon>Viridiplantae</taxon>
        <taxon>Streptophyta</taxon>
        <taxon>Embryophyta</taxon>
        <taxon>Tracheophyta</taxon>
        <taxon>Spermatophyta</taxon>
        <taxon>Magnoliopsida</taxon>
        <taxon>eudicotyledons</taxon>
        <taxon>Gunneridae</taxon>
        <taxon>Pentapetalae</taxon>
        <taxon>asterids</taxon>
        <taxon>Ericales</taxon>
        <taxon>Theaceae</taxon>
        <taxon>Camellia</taxon>
    </lineage>
</organism>
<keyword evidence="5" id="KW-1185">Reference proteome</keyword>
<dbReference type="PANTHER" id="PTHR13068">
    <property type="entry name" value="CGI-12 PROTEIN-RELATED"/>
    <property type="match status" value="1"/>
</dbReference>
<keyword evidence="2" id="KW-0806">Transcription termination</keyword>
<evidence type="ECO:0000256" key="2">
    <source>
        <dbReference type="ARBA" id="ARBA00022472"/>
    </source>
</evidence>
<gene>
    <name evidence="4" type="ORF">HYC85_012928</name>
</gene>
<evidence type="ECO:0000313" key="5">
    <source>
        <dbReference type="Proteomes" id="UP000593564"/>
    </source>
</evidence>
<dbReference type="AlphaFoldDB" id="A0A7J7HE60"/>
<protein>
    <submittedName>
        <fullName evidence="4">Uncharacterized protein</fullName>
    </submittedName>
</protein>
<sequence length="402" mass="45517">MGSDRIGVSTGCVITLSSGLDVSTSPSTPSSKRYFRNYERASKDQSVLTELPNNYSDDCVMVLSASIKRTFTGGLLDRRPTWSPHITLTSPRVGLLSKRNICGDWAVVSSGIFILIFVLPKPIASRWTHVGSLQNKLNQLLGISKDDLAKAITAGPAVLKRSLENQIIPSFNFFKALLHSNTKFITAFKRYPEILTIDHKAVTIPNIEIMRQHGVPESKVVFLLTNQPRLFTVKPEEFKKTVNEVKEMGFDPSKLHFVLAVHALRSMRKSTWQRKVEVYGKWGWSEEQTIQAFGKNPWCMMASEEKIMAVMDFYVNTMGWESSRIARRPKFVSLSLEKRIVPRCSVVQGLLSKGLIDKKRLRLATLLESTESSFLEKFVIRYNEQAPELLKLYQDKIGLQKS</sequence>
<accession>A0A7J7HE60</accession>
<dbReference type="Gene3D" id="1.25.70.10">
    <property type="entry name" value="Transcription termination factor 3, mitochondrial"/>
    <property type="match status" value="1"/>
</dbReference>
<reference evidence="4 5" key="2">
    <citation type="submission" date="2020-07" db="EMBL/GenBank/DDBJ databases">
        <title>Genome assembly of wild tea tree DASZ reveals pedigree and selection history of tea varieties.</title>
        <authorList>
            <person name="Zhang W."/>
        </authorList>
    </citation>
    <scope>NUCLEOTIDE SEQUENCE [LARGE SCALE GENOMIC DNA]</scope>
    <source>
        <strain evidence="5">cv. G240</strain>
        <tissue evidence="4">Leaf</tissue>
    </source>
</reference>
<evidence type="ECO:0000313" key="4">
    <source>
        <dbReference type="EMBL" id="KAF5950935.1"/>
    </source>
</evidence>
<evidence type="ECO:0000256" key="1">
    <source>
        <dbReference type="ARBA" id="ARBA00007692"/>
    </source>
</evidence>